<evidence type="ECO:0000313" key="4">
    <source>
        <dbReference type="Proteomes" id="UP000078431"/>
    </source>
</evidence>
<gene>
    <name evidence="3" type="ORF">M993_02088</name>
</gene>
<dbReference type="AlphaFoldDB" id="A0AA91IQ92"/>
<feature type="transmembrane region" description="Helical" evidence="1">
    <location>
        <begin position="24"/>
        <end position="47"/>
    </location>
</feature>
<proteinExistence type="predicted"/>
<comment type="caution">
    <text evidence="3">The sequence shown here is derived from an EMBL/GenBank/DDBJ whole genome shotgun (WGS) entry which is preliminary data.</text>
</comment>
<sequence length="264" mass="30011">MYQYLINFKIHLSSERSINSGDTIIYLKVIFYLLLVSFIPNSCYANISVYPMVMNMNGGTEDTSLQVSSKENKTQYIRVTVKRIVHPATPEEREESVTADERGLIVSPPKFILPANTHYKVRLMRLNPSEQEETWRVYFESIPAPSETQGELPDKTQVNINFIWGALVRIIPTQTDAKLGLNHNGRQLFNAGNIHLNILRVAQCTSVCSWQPINKRIYPNEALPLPPELSTHLIRVEYSYDDTPPQLINLPAGTTPVSLNQIRS</sequence>
<dbReference type="EMBL" id="LXEX01000028">
    <property type="protein sequence ID" value="OAT59530.1"/>
    <property type="molecule type" value="Genomic_DNA"/>
</dbReference>
<keyword evidence="1" id="KW-1133">Transmembrane helix</keyword>
<accession>A0AA91IQ92</accession>
<reference evidence="3 4" key="1">
    <citation type="submission" date="2016-04" db="EMBL/GenBank/DDBJ databases">
        <title>ATOL: Assembling a taxonomically balanced genome-scale reconstruction of the evolutionary history of the Enterobacteriaceae.</title>
        <authorList>
            <person name="Plunkett G.III."/>
            <person name="Neeno-Eckwall E.C."/>
            <person name="Glasner J.D."/>
            <person name="Perna N.T."/>
        </authorList>
    </citation>
    <scope>NUCLEOTIDE SEQUENCE [LARGE SCALE GENOMIC DNA]</scope>
    <source>
        <strain evidence="3 4">ATCC 12841</strain>
    </source>
</reference>
<name>A0AA91IQ92_9GAMM</name>
<keyword evidence="1" id="KW-0472">Membrane</keyword>
<dbReference type="Proteomes" id="UP000078431">
    <property type="component" value="Unassembled WGS sequence"/>
</dbReference>
<protein>
    <submittedName>
        <fullName evidence="3">Alpha-fimbriae chaperone protein</fullName>
    </submittedName>
</protein>
<organism evidence="3 4">
    <name type="scientific">Obesumbacterium proteus ATCC 12841</name>
    <dbReference type="NCBI Taxonomy" id="1354268"/>
    <lineage>
        <taxon>Bacteria</taxon>
        <taxon>Pseudomonadati</taxon>
        <taxon>Pseudomonadota</taxon>
        <taxon>Gammaproteobacteria</taxon>
        <taxon>Enterobacterales</taxon>
        <taxon>Hafniaceae</taxon>
        <taxon>Obesumbacterium</taxon>
    </lineage>
</organism>
<evidence type="ECO:0000259" key="2">
    <source>
        <dbReference type="Pfam" id="PF00345"/>
    </source>
</evidence>
<dbReference type="GO" id="GO:0030288">
    <property type="term" value="C:outer membrane-bounded periplasmic space"/>
    <property type="evidence" value="ECO:0007669"/>
    <property type="project" value="InterPro"/>
</dbReference>
<dbReference type="Gene3D" id="2.60.40.10">
    <property type="entry name" value="Immunoglobulins"/>
    <property type="match status" value="1"/>
</dbReference>
<keyword evidence="1" id="KW-0812">Transmembrane</keyword>
<dbReference type="InterPro" id="IPR008962">
    <property type="entry name" value="PapD-like_sf"/>
</dbReference>
<dbReference type="SUPFAM" id="SSF49354">
    <property type="entry name" value="PapD-like"/>
    <property type="match status" value="1"/>
</dbReference>
<evidence type="ECO:0000256" key="1">
    <source>
        <dbReference type="SAM" id="Phobius"/>
    </source>
</evidence>
<dbReference type="InterPro" id="IPR013783">
    <property type="entry name" value="Ig-like_fold"/>
</dbReference>
<dbReference type="InterPro" id="IPR016147">
    <property type="entry name" value="Pili_assmbl_chaperone_N"/>
</dbReference>
<dbReference type="GO" id="GO:0071555">
    <property type="term" value="P:cell wall organization"/>
    <property type="evidence" value="ECO:0007669"/>
    <property type="project" value="InterPro"/>
</dbReference>
<feature type="domain" description="Pili assembly chaperone N-terminal" evidence="2">
    <location>
        <begin position="51"/>
        <end position="159"/>
    </location>
</feature>
<keyword evidence="4" id="KW-1185">Reference proteome</keyword>
<evidence type="ECO:0000313" key="3">
    <source>
        <dbReference type="EMBL" id="OAT59530.1"/>
    </source>
</evidence>
<dbReference type="Pfam" id="PF00345">
    <property type="entry name" value="PapD_N"/>
    <property type="match status" value="1"/>
</dbReference>